<name>E9GJM5_DAPPU</name>
<dbReference type="Pfam" id="PF13551">
    <property type="entry name" value="HTH_29"/>
    <property type="match status" value="1"/>
</dbReference>
<dbReference type="Proteomes" id="UP000000305">
    <property type="component" value="Unassembled WGS sequence"/>
</dbReference>
<accession>E9GJM5</accession>
<dbReference type="InterPro" id="IPR009057">
    <property type="entry name" value="Homeodomain-like_sf"/>
</dbReference>
<organism evidence="2 3">
    <name type="scientific">Daphnia pulex</name>
    <name type="common">Water flea</name>
    <dbReference type="NCBI Taxonomy" id="6669"/>
    <lineage>
        <taxon>Eukaryota</taxon>
        <taxon>Metazoa</taxon>
        <taxon>Ecdysozoa</taxon>
        <taxon>Arthropoda</taxon>
        <taxon>Crustacea</taxon>
        <taxon>Branchiopoda</taxon>
        <taxon>Diplostraca</taxon>
        <taxon>Cladocera</taxon>
        <taxon>Anomopoda</taxon>
        <taxon>Daphniidae</taxon>
        <taxon>Daphnia</taxon>
    </lineage>
</organism>
<sequence length="145" mass="16761">MVDNGYFKTKSSAIVSRMARVVERLIGPLPEFHRNTYRLTPAVRIKIIRLHGSGVGKDTIARRLNINPKAVQLWIKRYNEKRNLEPQVNADGRPSLTTEDENFLLACSATMNKFENSLQLVLATYPNNLYQDVYQMQEYTLVFQQ</sequence>
<evidence type="ECO:0000256" key="1">
    <source>
        <dbReference type="ARBA" id="ARBA00004123"/>
    </source>
</evidence>
<evidence type="ECO:0000313" key="3">
    <source>
        <dbReference type="Proteomes" id="UP000000305"/>
    </source>
</evidence>
<keyword evidence="3" id="KW-1185">Reference proteome</keyword>
<dbReference type="AlphaFoldDB" id="E9GJM5"/>
<dbReference type="PhylomeDB" id="E9GJM5"/>
<dbReference type="HOGENOM" id="CLU_1788787_0_0_1"/>
<dbReference type="InParanoid" id="E9GJM5"/>
<gene>
    <name evidence="2" type="ORF">DAPPUDRAFT_318763</name>
</gene>
<dbReference type="GO" id="GO:0005634">
    <property type="term" value="C:nucleus"/>
    <property type="evidence" value="ECO:0007669"/>
    <property type="project" value="UniProtKB-SubCell"/>
</dbReference>
<comment type="subcellular location">
    <subcellularLocation>
        <location evidence="1">Nucleus</location>
    </subcellularLocation>
</comment>
<evidence type="ECO:0000313" key="2">
    <source>
        <dbReference type="EMBL" id="EFX80290.1"/>
    </source>
</evidence>
<dbReference type="Gene3D" id="1.10.10.10">
    <property type="entry name" value="Winged helix-like DNA-binding domain superfamily/Winged helix DNA-binding domain"/>
    <property type="match status" value="1"/>
</dbReference>
<protein>
    <recommendedName>
        <fullName evidence="4">Paired domain-containing protein</fullName>
    </recommendedName>
</protein>
<dbReference type="EMBL" id="GL732548">
    <property type="protein sequence ID" value="EFX80290.1"/>
    <property type="molecule type" value="Genomic_DNA"/>
</dbReference>
<evidence type="ECO:0008006" key="4">
    <source>
        <dbReference type="Google" id="ProtNLM"/>
    </source>
</evidence>
<proteinExistence type="predicted"/>
<reference evidence="2 3" key="1">
    <citation type="journal article" date="2011" name="Science">
        <title>The ecoresponsive genome of Daphnia pulex.</title>
        <authorList>
            <person name="Colbourne J.K."/>
            <person name="Pfrender M.E."/>
            <person name="Gilbert D."/>
            <person name="Thomas W.K."/>
            <person name="Tucker A."/>
            <person name="Oakley T.H."/>
            <person name="Tokishita S."/>
            <person name="Aerts A."/>
            <person name="Arnold G.J."/>
            <person name="Basu M.K."/>
            <person name="Bauer D.J."/>
            <person name="Caceres C.E."/>
            <person name="Carmel L."/>
            <person name="Casola C."/>
            <person name="Choi J.H."/>
            <person name="Detter J.C."/>
            <person name="Dong Q."/>
            <person name="Dusheyko S."/>
            <person name="Eads B.D."/>
            <person name="Frohlich T."/>
            <person name="Geiler-Samerotte K.A."/>
            <person name="Gerlach D."/>
            <person name="Hatcher P."/>
            <person name="Jogdeo S."/>
            <person name="Krijgsveld J."/>
            <person name="Kriventseva E.V."/>
            <person name="Kultz D."/>
            <person name="Laforsch C."/>
            <person name="Lindquist E."/>
            <person name="Lopez J."/>
            <person name="Manak J.R."/>
            <person name="Muller J."/>
            <person name="Pangilinan J."/>
            <person name="Patwardhan R.P."/>
            <person name="Pitluck S."/>
            <person name="Pritham E.J."/>
            <person name="Rechtsteiner A."/>
            <person name="Rho M."/>
            <person name="Rogozin I.B."/>
            <person name="Sakarya O."/>
            <person name="Salamov A."/>
            <person name="Schaack S."/>
            <person name="Shapiro H."/>
            <person name="Shiga Y."/>
            <person name="Skalitzky C."/>
            <person name="Smith Z."/>
            <person name="Souvorov A."/>
            <person name="Sung W."/>
            <person name="Tang Z."/>
            <person name="Tsuchiya D."/>
            <person name="Tu H."/>
            <person name="Vos H."/>
            <person name="Wang M."/>
            <person name="Wolf Y.I."/>
            <person name="Yamagata H."/>
            <person name="Yamada T."/>
            <person name="Ye Y."/>
            <person name="Shaw J.R."/>
            <person name="Andrews J."/>
            <person name="Crease T.J."/>
            <person name="Tang H."/>
            <person name="Lucas S.M."/>
            <person name="Robertson H.M."/>
            <person name="Bork P."/>
            <person name="Koonin E.V."/>
            <person name="Zdobnov E.M."/>
            <person name="Grigoriev I.V."/>
            <person name="Lynch M."/>
            <person name="Boore J.L."/>
        </authorList>
    </citation>
    <scope>NUCLEOTIDE SEQUENCE [LARGE SCALE GENOMIC DNA]</scope>
</reference>
<dbReference type="SUPFAM" id="SSF46689">
    <property type="entry name" value="Homeodomain-like"/>
    <property type="match status" value="1"/>
</dbReference>
<dbReference type="KEGG" id="dpx:DAPPUDRAFT_318763"/>
<dbReference type="InterPro" id="IPR036388">
    <property type="entry name" value="WH-like_DNA-bd_sf"/>
</dbReference>